<feature type="domain" description="HTH cro/C1-type" evidence="1">
    <location>
        <begin position="17"/>
        <end position="64"/>
    </location>
</feature>
<proteinExistence type="predicted"/>
<dbReference type="GO" id="GO:0003677">
    <property type="term" value="F:DNA binding"/>
    <property type="evidence" value="ECO:0007669"/>
    <property type="project" value="InterPro"/>
</dbReference>
<dbReference type="InterPro" id="IPR010982">
    <property type="entry name" value="Lambda_DNA-bd_dom_sf"/>
</dbReference>
<evidence type="ECO:0000313" key="3">
    <source>
        <dbReference type="Proteomes" id="UP000182063"/>
    </source>
</evidence>
<dbReference type="EMBL" id="CP018221">
    <property type="protein sequence ID" value="API60584.1"/>
    <property type="molecule type" value="Genomic_DNA"/>
</dbReference>
<dbReference type="OrthoDB" id="9793825at2"/>
<reference evidence="3" key="1">
    <citation type="submission" date="2016-11" db="EMBL/GenBank/DDBJ databases">
        <title>Complete Genome Sequence of alachlor-degrading Sphingomonas sp. strain JJ-A5.</title>
        <authorList>
            <person name="Lee H."/>
            <person name="Ka J.-O."/>
        </authorList>
    </citation>
    <scope>NUCLEOTIDE SEQUENCE [LARGE SCALE GENOMIC DNA]</scope>
    <source>
        <strain evidence="3">JJ-A5</strain>
    </source>
</reference>
<name>A0A1L3ZY73_9SPHN</name>
<sequence length="123" mass="13606">MTKQELGRKLFQLMVGKGWNQSDLARAAQMGRDSISNYVNGKSFPTPVAREKLAKAFGMAPEELLPNGIMQAMEDEIPAVSMTQPAGYPGRAWLRINRMVTFGTAAKIVELIYEDDKRADAEA</sequence>
<dbReference type="PROSITE" id="PS50943">
    <property type="entry name" value="HTH_CROC1"/>
    <property type="match status" value="1"/>
</dbReference>
<gene>
    <name evidence="2" type="ORF">BSL82_15875</name>
</gene>
<evidence type="ECO:0000259" key="1">
    <source>
        <dbReference type="PROSITE" id="PS50943"/>
    </source>
</evidence>
<dbReference type="SMART" id="SM00530">
    <property type="entry name" value="HTH_XRE"/>
    <property type="match status" value="1"/>
</dbReference>
<dbReference type="KEGG" id="sphj:BSL82_15875"/>
<dbReference type="SUPFAM" id="SSF47413">
    <property type="entry name" value="lambda repressor-like DNA-binding domains"/>
    <property type="match status" value="1"/>
</dbReference>
<evidence type="ECO:0000313" key="2">
    <source>
        <dbReference type="EMBL" id="API60584.1"/>
    </source>
</evidence>
<dbReference type="Gene3D" id="1.10.260.40">
    <property type="entry name" value="lambda repressor-like DNA-binding domains"/>
    <property type="match status" value="1"/>
</dbReference>
<dbReference type="STRING" id="1921510.BSL82_15875"/>
<keyword evidence="3" id="KW-1185">Reference proteome</keyword>
<organism evidence="2 3">
    <name type="scientific">Tardibacter chloracetimidivorans</name>
    <dbReference type="NCBI Taxonomy" id="1921510"/>
    <lineage>
        <taxon>Bacteria</taxon>
        <taxon>Pseudomonadati</taxon>
        <taxon>Pseudomonadota</taxon>
        <taxon>Alphaproteobacteria</taxon>
        <taxon>Sphingomonadales</taxon>
        <taxon>Sphingomonadaceae</taxon>
        <taxon>Tardibacter</taxon>
    </lineage>
</organism>
<dbReference type="AlphaFoldDB" id="A0A1L3ZY73"/>
<dbReference type="CDD" id="cd00093">
    <property type="entry name" value="HTH_XRE"/>
    <property type="match status" value="1"/>
</dbReference>
<dbReference type="Pfam" id="PF13560">
    <property type="entry name" value="HTH_31"/>
    <property type="match status" value="1"/>
</dbReference>
<accession>A0A1L3ZY73</accession>
<dbReference type="InterPro" id="IPR001387">
    <property type="entry name" value="Cro/C1-type_HTH"/>
</dbReference>
<dbReference type="Proteomes" id="UP000182063">
    <property type="component" value="Chromosome"/>
</dbReference>
<protein>
    <recommendedName>
        <fullName evidence="1">HTH cro/C1-type domain-containing protein</fullName>
    </recommendedName>
</protein>
<dbReference type="RefSeq" id="WP_072598245.1">
    <property type="nucleotide sequence ID" value="NZ_CP018221.1"/>
</dbReference>